<feature type="transmembrane region" description="Helical" evidence="1">
    <location>
        <begin position="111"/>
        <end position="131"/>
    </location>
</feature>
<dbReference type="InterPro" id="IPR000792">
    <property type="entry name" value="Tscrpt_reg_LuxR_C"/>
</dbReference>
<dbReference type="SUPFAM" id="SSF46894">
    <property type="entry name" value="C-terminal effector domain of the bipartite response regulators"/>
    <property type="match status" value="1"/>
</dbReference>
<dbReference type="GO" id="GO:0006355">
    <property type="term" value="P:regulation of DNA-templated transcription"/>
    <property type="evidence" value="ECO:0007669"/>
    <property type="project" value="InterPro"/>
</dbReference>
<name>A0A3S0QUR4_9BACT</name>
<evidence type="ECO:0000259" key="2">
    <source>
        <dbReference type="PROSITE" id="PS50043"/>
    </source>
</evidence>
<dbReference type="EMBL" id="RYYU01000001">
    <property type="protein sequence ID" value="RUL60132.1"/>
    <property type="molecule type" value="Genomic_DNA"/>
</dbReference>
<proteinExistence type="predicted"/>
<feature type="transmembrane region" description="Helical" evidence="1">
    <location>
        <begin position="138"/>
        <end position="158"/>
    </location>
</feature>
<evidence type="ECO:0000313" key="4">
    <source>
        <dbReference type="Proteomes" id="UP000278983"/>
    </source>
</evidence>
<dbReference type="InterPro" id="IPR016032">
    <property type="entry name" value="Sig_transdc_resp-reg_C-effctor"/>
</dbReference>
<dbReference type="Gene3D" id="1.10.10.10">
    <property type="entry name" value="Winged helix-like DNA-binding domain superfamily/Winged helix DNA-binding domain"/>
    <property type="match status" value="1"/>
</dbReference>
<keyword evidence="1" id="KW-1133">Transmembrane helix</keyword>
<dbReference type="InterPro" id="IPR036388">
    <property type="entry name" value="WH-like_DNA-bd_sf"/>
</dbReference>
<feature type="transmembrane region" description="Helical" evidence="1">
    <location>
        <begin position="87"/>
        <end position="105"/>
    </location>
</feature>
<keyword evidence="1" id="KW-0812">Transmembrane</keyword>
<dbReference type="Pfam" id="PF00196">
    <property type="entry name" value="GerE"/>
    <property type="match status" value="1"/>
</dbReference>
<dbReference type="RefSeq" id="WP_126679225.1">
    <property type="nucleotide sequence ID" value="NZ_RYYU01000001.1"/>
</dbReference>
<feature type="transmembrane region" description="Helical" evidence="1">
    <location>
        <begin position="55"/>
        <end position="75"/>
    </location>
</feature>
<comment type="caution">
    <text evidence="3">The sequence shown here is derived from an EMBL/GenBank/DDBJ whole genome shotgun (WGS) entry which is preliminary data.</text>
</comment>
<gene>
    <name evidence="3" type="ORF">EHV08_10510</name>
</gene>
<evidence type="ECO:0000313" key="3">
    <source>
        <dbReference type="EMBL" id="RUL60132.1"/>
    </source>
</evidence>
<sequence length="333" mass="38175">MKELSLVTLLKKFVKERSRDNEEHIRLLVFMTGSSLTIVLMLLHLIGFVGLELPVLRTISFLTVLITLTFIMLYLNRWISLVQAISTYSIIAQMMESIRIVYLVIIRPPDYEMMVIGNQIGSYTILLYLVLGFVPRASFYVLGISLGTLFFAAFYGSGAIGPQFVLLFSVLSISTCLLSAVSQRNARDIQQENKNWQTFQTNILRTLRITQEELDAFLELCKDRKPYENYEFLLFELLDDRKKQNLLRAAEMLQKKYEAERQDFAQKFPTLSKVELEVCRLVACGKPVSEIAIITGKSISNVSTVRGNIRKKLGLDRNTDLRTFLVGDEKEKK</sequence>
<reference evidence="3 4" key="1">
    <citation type="submission" date="2018-12" db="EMBL/GenBank/DDBJ databases">
        <title>Genome sequencing of Prevotella sp. KCOM 3155 (= JS262).</title>
        <authorList>
            <person name="Kook J.-K."/>
            <person name="Park S.-N."/>
            <person name="Lim Y.K."/>
        </authorList>
    </citation>
    <scope>NUCLEOTIDE SEQUENCE [LARGE SCALE GENOMIC DNA]</scope>
    <source>
        <strain evidence="3 4">KCOM 3155</strain>
    </source>
</reference>
<keyword evidence="1" id="KW-0472">Membrane</keyword>
<feature type="transmembrane region" description="Helical" evidence="1">
    <location>
        <begin position="27"/>
        <end position="49"/>
    </location>
</feature>
<dbReference type="OrthoDB" id="1066320at2"/>
<keyword evidence="4" id="KW-1185">Reference proteome</keyword>
<dbReference type="Proteomes" id="UP000278983">
    <property type="component" value="Unassembled WGS sequence"/>
</dbReference>
<accession>A0A3S0QUR4</accession>
<dbReference type="GO" id="GO:0003677">
    <property type="term" value="F:DNA binding"/>
    <property type="evidence" value="ECO:0007669"/>
    <property type="project" value="InterPro"/>
</dbReference>
<feature type="transmembrane region" description="Helical" evidence="1">
    <location>
        <begin position="164"/>
        <end position="181"/>
    </location>
</feature>
<protein>
    <submittedName>
        <fullName evidence="3">LuxR family transcriptional regulator</fullName>
    </submittedName>
</protein>
<feature type="domain" description="HTH luxR-type" evidence="2">
    <location>
        <begin position="264"/>
        <end position="329"/>
    </location>
</feature>
<dbReference type="PROSITE" id="PS50043">
    <property type="entry name" value="HTH_LUXR_2"/>
    <property type="match status" value="1"/>
</dbReference>
<dbReference type="SMART" id="SM00421">
    <property type="entry name" value="HTH_LUXR"/>
    <property type="match status" value="1"/>
</dbReference>
<organism evidence="3 4">
    <name type="scientific">Prevotella koreensis</name>
    <dbReference type="NCBI Taxonomy" id="2490854"/>
    <lineage>
        <taxon>Bacteria</taxon>
        <taxon>Pseudomonadati</taxon>
        <taxon>Bacteroidota</taxon>
        <taxon>Bacteroidia</taxon>
        <taxon>Bacteroidales</taxon>
        <taxon>Prevotellaceae</taxon>
        <taxon>Prevotella</taxon>
    </lineage>
</organism>
<evidence type="ECO:0000256" key="1">
    <source>
        <dbReference type="SAM" id="Phobius"/>
    </source>
</evidence>
<dbReference type="AlphaFoldDB" id="A0A3S0QUR4"/>